<evidence type="ECO:0000313" key="2">
    <source>
        <dbReference type="EMBL" id="CAD0001229.1"/>
    </source>
</evidence>
<name>A0A6V6YPC4_9FLAO</name>
<protein>
    <submittedName>
        <fullName evidence="2">Uncharacterized protein</fullName>
    </submittedName>
</protein>
<evidence type="ECO:0000256" key="1">
    <source>
        <dbReference type="SAM" id="Phobius"/>
    </source>
</evidence>
<sequence length="92" mass="10135">MLQGLLSETNLPPLTTNEVLAGKVIVLLPTNDIRPFELIVTLLVLTVIVPFTINFPLDPFPITKEVKLLVMLVFNVMLCVSRIVTVLVVPAL</sequence>
<keyword evidence="1" id="KW-1133">Transmembrane helix</keyword>
<gene>
    <name evidence="2" type="ORF">FLAT13_00460</name>
</gene>
<accession>A0A6V6YPC4</accession>
<dbReference type="AlphaFoldDB" id="A0A6V6YPC4"/>
<feature type="transmembrane region" description="Helical" evidence="1">
    <location>
        <begin position="69"/>
        <end position="89"/>
    </location>
</feature>
<comment type="caution">
    <text evidence="2">The sequence shown here is derived from an EMBL/GenBank/DDBJ whole genome shotgun (WGS) entry which is preliminary data.</text>
</comment>
<proteinExistence type="predicted"/>
<evidence type="ECO:0000313" key="3">
    <source>
        <dbReference type="Proteomes" id="UP000530060"/>
    </source>
</evidence>
<keyword evidence="1" id="KW-0472">Membrane</keyword>
<feature type="transmembrane region" description="Helical" evidence="1">
    <location>
        <begin position="38"/>
        <end position="57"/>
    </location>
</feature>
<dbReference type="Proteomes" id="UP000530060">
    <property type="component" value="Unassembled WGS sequence"/>
</dbReference>
<keyword evidence="3" id="KW-1185">Reference proteome</keyword>
<organism evidence="2 3">
    <name type="scientific">Flavobacterium salmonis</name>
    <dbReference type="NCBI Taxonomy" id="2654844"/>
    <lineage>
        <taxon>Bacteria</taxon>
        <taxon>Pseudomonadati</taxon>
        <taxon>Bacteroidota</taxon>
        <taxon>Flavobacteriia</taxon>
        <taxon>Flavobacteriales</taxon>
        <taxon>Flavobacteriaceae</taxon>
        <taxon>Flavobacterium</taxon>
    </lineage>
</organism>
<dbReference type="EMBL" id="CAIJDP010000053">
    <property type="protein sequence ID" value="CAD0001229.1"/>
    <property type="molecule type" value="Genomic_DNA"/>
</dbReference>
<reference evidence="2 3" key="1">
    <citation type="submission" date="2020-06" db="EMBL/GenBank/DDBJ databases">
        <authorList>
            <person name="Criscuolo A."/>
        </authorList>
    </citation>
    <scope>NUCLEOTIDE SEQUENCE [LARGE SCALE GENOMIC DNA]</scope>
    <source>
        <strain evidence="3">CIP 111411</strain>
    </source>
</reference>
<keyword evidence="1" id="KW-0812">Transmembrane</keyword>